<gene>
    <name evidence="2" type="ORF">ACFOE0_12055</name>
</gene>
<evidence type="ECO:0000256" key="1">
    <source>
        <dbReference type="SAM" id="MobiDB-lite"/>
    </source>
</evidence>
<feature type="region of interest" description="Disordered" evidence="1">
    <location>
        <begin position="39"/>
        <end position="107"/>
    </location>
</feature>
<feature type="compositionally biased region" description="Basic and acidic residues" evidence="1">
    <location>
        <begin position="39"/>
        <end position="56"/>
    </location>
</feature>
<evidence type="ECO:0000313" key="3">
    <source>
        <dbReference type="Proteomes" id="UP001595621"/>
    </source>
</evidence>
<dbReference type="Proteomes" id="UP001595621">
    <property type="component" value="Unassembled WGS sequence"/>
</dbReference>
<keyword evidence="3" id="KW-1185">Reference proteome</keyword>
<dbReference type="RefSeq" id="WP_380712050.1">
    <property type="nucleotide sequence ID" value="NZ_JBHRTD010000015.1"/>
</dbReference>
<proteinExistence type="predicted"/>
<protein>
    <submittedName>
        <fullName evidence="2">Uncharacterized protein</fullName>
    </submittedName>
</protein>
<accession>A0ABV7GFX6</accession>
<organism evidence="2 3">
    <name type="scientific">Shewanella submarina</name>
    <dbReference type="NCBI Taxonomy" id="2016376"/>
    <lineage>
        <taxon>Bacteria</taxon>
        <taxon>Pseudomonadati</taxon>
        <taxon>Pseudomonadota</taxon>
        <taxon>Gammaproteobacteria</taxon>
        <taxon>Alteromonadales</taxon>
        <taxon>Shewanellaceae</taxon>
        <taxon>Shewanella</taxon>
    </lineage>
</organism>
<comment type="caution">
    <text evidence="2">The sequence shown here is derived from an EMBL/GenBank/DDBJ whole genome shotgun (WGS) entry which is preliminary data.</text>
</comment>
<dbReference type="EMBL" id="JBHRTD010000015">
    <property type="protein sequence ID" value="MFC3138910.1"/>
    <property type="molecule type" value="Genomic_DNA"/>
</dbReference>
<sequence>MIVILSLMTVSPGWAADRKPKLKMSPETARPLEWEAQQLEKARKAAADTRDREQKVLKRQQSGDWEQAQKEKAQQAADARASREQKYLQQARDAAAKDRKIEDKSDQ</sequence>
<evidence type="ECO:0000313" key="2">
    <source>
        <dbReference type="EMBL" id="MFC3138910.1"/>
    </source>
</evidence>
<reference evidence="3" key="1">
    <citation type="journal article" date="2019" name="Int. J. Syst. Evol. Microbiol.">
        <title>The Global Catalogue of Microorganisms (GCM) 10K type strain sequencing project: providing services to taxonomists for standard genome sequencing and annotation.</title>
        <authorList>
            <consortium name="The Broad Institute Genomics Platform"/>
            <consortium name="The Broad Institute Genome Sequencing Center for Infectious Disease"/>
            <person name="Wu L."/>
            <person name="Ma J."/>
        </authorList>
    </citation>
    <scope>NUCLEOTIDE SEQUENCE [LARGE SCALE GENOMIC DNA]</scope>
    <source>
        <strain evidence="3">KCTC 52277</strain>
    </source>
</reference>
<name>A0ABV7GFX6_9GAMM</name>
<feature type="compositionally biased region" description="Basic and acidic residues" evidence="1">
    <location>
        <begin position="94"/>
        <end position="107"/>
    </location>
</feature>